<reference evidence="1 2" key="1">
    <citation type="submission" date="2020-10" db="EMBL/GenBank/DDBJ databases">
        <title>High quality whole genome sequence of Pseudomonas poae PMA22.</title>
        <authorList>
            <person name="Hernandez J.G."/>
            <person name="Rodriguez P."/>
            <person name="Cuevas C."/>
            <person name="de la Calle F."/>
            <person name="Galan B."/>
            <person name="Garcia J.L."/>
        </authorList>
    </citation>
    <scope>NUCLEOTIDE SEQUENCE [LARGE SCALE GENOMIC DNA]</scope>
    <source>
        <strain evidence="1 2">PMA22</strain>
    </source>
</reference>
<gene>
    <name evidence="1" type="ORF">IMF22_05150</name>
</gene>
<dbReference type="Proteomes" id="UP000594923">
    <property type="component" value="Chromosome"/>
</dbReference>
<dbReference type="RefSeq" id="WP_197627452.1">
    <property type="nucleotide sequence ID" value="NZ_CP063073.1"/>
</dbReference>
<dbReference type="AlphaFoldDB" id="A0A7M1KJH3"/>
<name>A0A7M1KJH3_9PSED</name>
<dbReference type="EMBL" id="CP063073">
    <property type="protein sequence ID" value="QOQ76447.1"/>
    <property type="molecule type" value="Genomic_DNA"/>
</dbReference>
<evidence type="ECO:0000313" key="1">
    <source>
        <dbReference type="EMBL" id="QOQ76447.1"/>
    </source>
</evidence>
<sequence>MATNREGALEIALIGVLAAADQQGLDLKGLGLHAKELISLYPSESLNSDERAAGAVNEIDKAYAKVAEGKRLSGISE</sequence>
<protein>
    <submittedName>
        <fullName evidence="1">Uncharacterized protein</fullName>
    </submittedName>
</protein>
<proteinExistence type="predicted"/>
<accession>A0A7M1KJH3</accession>
<evidence type="ECO:0000313" key="2">
    <source>
        <dbReference type="Proteomes" id="UP000594923"/>
    </source>
</evidence>
<organism evidence="1 2">
    <name type="scientific">Pseudomonas poae</name>
    <dbReference type="NCBI Taxonomy" id="200451"/>
    <lineage>
        <taxon>Bacteria</taxon>
        <taxon>Pseudomonadati</taxon>
        <taxon>Pseudomonadota</taxon>
        <taxon>Gammaproteobacteria</taxon>
        <taxon>Pseudomonadales</taxon>
        <taxon>Pseudomonadaceae</taxon>
        <taxon>Pseudomonas</taxon>
    </lineage>
</organism>